<dbReference type="EMBL" id="VSSQ01026306">
    <property type="protein sequence ID" value="MPM74958.1"/>
    <property type="molecule type" value="Genomic_DNA"/>
</dbReference>
<proteinExistence type="predicted"/>
<name>A0A645CDI2_9ZZZZ</name>
<accession>A0A645CDI2</accession>
<organism evidence="1">
    <name type="scientific">bioreactor metagenome</name>
    <dbReference type="NCBI Taxonomy" id="1076179"/>
    <lineage>
        <taxon>unclassified sequences</taxon>
        <taxon>metagenomes</taxon>
        <taxon>ecological metagenomes</taxon>
    </lineage>
</organism>
<dbReference type="AlphaFoldDB" id="A0A645CDI2"/>
<comment type="caution">
    <text evidence="1">The sequence shown here is derived from an EMBL/GenBank/DDBJ whole genome shotgun (WGS) entry which is preliminary data.</text>
</comment>
<sequence>MRQLVEPRGVERERKVLLRARLLLPSGHARKRGRHGQAAHARRHDGSDAVFAAQALQLIGLVALGQIGQRHAQDGGDDLELGKVQPRLILLHALLDLASGQLLCLQMLAIGLAGGKALFTRMRQAHVGGQCLFGLRLDDPALSIHRMTQHLRKALVIAVGTAVFRLAAQDQGDDAAALALLLEVAQFLLHIHRARRAGRRQEHQKIRAIQRLGERSAEVGVGRQLLLVLEHRVDLRGNRLPVRIGLADQFGGDLVGLQAVVQPVGPFAALRAVVGVAVADEGAVALGFGLVLWGSVDFRRLLGGHMGGEFYGDPVSLIGCIWLRAQIVCRRVRQESPRGATLYRHTRVARPFSGFT</sequence>
<reference evidence="1" key="1">
    <citation type="submission" date="2019-08" db="EMBL/GenBank/DDBJ databases">
        <authorList>
            <person name="Kucharzyk K."/>
            <person name="Murdoch R.W."/>
            <person name="Higgins S."/>
            <person name="Loffler F."/>
        </authorList>
    </citation>
    <scope>NUCLEOTIDE SEQUENCE</scope>
</reference>
<protein>
    <submittedName>
        <fullName evidence="1">Uncharacterized protein</fullName>
    </submittedName>
</protein>
<gene>
    <name evidence="1" type="ORF">SDC9_121947</name>
</gene>
<evidence type="ECO:0000313" key="1">
    <source>
        <dbReference type="EMBL" id="MPM74958.1"/>
    </source>
</evidence>